<feature type="compositionally biased region" description="Low complexity" evidence="1">
    <location>
        <begin position="356"/>
        <end position="385"/>
    </location>
</feature>
<feature type="signal peptide" evidence="2">
    <location>
        <begin position="1"/>
        <end position="34"/>
    </location>
</feature>
<dbReference type="Proteomes" id="UP000075880">
    <property type="component" value="Unassembled WGS sequence"/>
</dbReference>
<evidence type="ECO:0000313" key="5">
    <source>
        <dbReference type="Proteomes" id="UP000075880"/>
    </source>
</evidence>
<reference evidence="4" key="1">
    <citation type="submission" date="2024-04" db="UniProtKB">
        <authorList>
            <consortium name="EnsemblMetazoa"/>
        </authorList>
    </citation>
    <scope>IDENTIFICATION</scope>
    <source>
        <strain evidence="4">EBRO</strain>
    </source>
</reference>
<evidence type="ECO:0000313" key="4">
    <source>
        <dbReference type="EnsemblMetazoa" id="ENSAATROPP003199"/>
    </source>
</evidence>
<dbReference type="EnsemblMetazoa" id="ENSAATROPT003332">
    <property type="protein sequence ID" value="ENSAATROPP003199"/>
    <property type="gene ID" value="ENSAATROPG002639"/>
</dbReference>
<feature type="region of interest" description="Disordered" evidence="1">
    <location>
        <begin position="353"/>
        <end position="396"/>
    </location>
</feature>
<feature type="compositionally biased region" description="Basic residues" evidence="1">
    <location>
        <begin position="173"/>
        <end position="187"/>
    </location>
</feature>
<dbReference type="SUPFAM" id="SSF57501">
    <property type="entry name" value="Cystine-knot cytokines"/>
    <property type="match status" value="1"/>
</dbReference>
<keyword evidence="2" id="KW-0732">Signal</keyword>
<organism evidence="4 5">
    <name type="scientific">Anopheles atroparvus</name>
    <name type="common">European mosquito</name>
    <dbReference type="NCBI Taxonomy" id="41427"/>
    <lineage>
        <taxon>Eukaryota</taxon>
        <taxon>Metazoa</taxon>
        <taxon>Ecdysozoa</taxon>
        <taxon>Arthropoda</taxon>
        <taxon>Hexapoda</taxon>
        <taxon>Insecta</taxon>
        <taxon>Pterygota</taxon>
        <taxon>Neoptera</taxon>
        <taxon>Endopterygota</taxon>
        <taxon>Diptera</taxon>
        <taxon>Nematocera</taxon>
        <taxon>Culicoidea</taxon>
        <taxon>Culicidae</taxon>
        <taxon>Anophelinae</taxon>
        <taxon>Anopheles</taxon>
    </lineage>
</organism>
<dbReference type="Pfam" id="PF00341">
    <property type="entry name" value="PDGF"/>
    <property type="match status" value="1"/>
</dbReference>
<keyword evidence="5" id="KW-1185">Reference proteome</keyword>
<evidence type="ECO:0000256" key="2">
    <source>
        <dbReference type="SAM" id="SignalP"/>
    </source>
</evidence>
<dbReference type="AlphaFoldDB" id="A0AAG5CXF3"/>
<protein>
    <recommendedName>
        <fullName evidence="3">Platelet-derived growth factor (PDGF) family profile domain-containing protein</fullName>
    </recommendedName>
</protein>
<dbReference type="InterPro" id="IPR000072">
    <property type="entry name" value="PDGF/VEGF_dom"/>
</dbReference>
<accession>A0AAG5CXF3</accession>
<dbReference type="PANTHER" id="PTHR21719:SF1">
    <property type="entry name" value="FI06402P-RELATED"/>
    <property type="match status" value="1"/>
</dbReference>
<evidence type="ECO:0000259" key="3">
    <source>
        <dbReference type="Pfam" id="PF00341"/>
    </source>
</evidence>
<dbReference type="GO" id="GO:0016020">
    <property type="term" value="C:membrane"/>
    <property type="evidence" value="ECO:0007669"/>
    <property type="project" value="InterPro"/>
</dbReference>
<dbReference type="InterPro" id="IPR029034">
    <property type="entry name" value="Cystine-knot_cytokine"/>
</dbReference>
<feature type="domain" description="Platelet-derived growth factor (PDGF) family profile" evidence="3">
    <location>
        <begin position="513"/>
        <end position="578"/>
    </location>
</feature>
<feature type="region of interest" description="Disordered" evidence="1">
    <location>
        <begin position="57"/>
        <end position="96"/>
    </location>
</feature>
<name>A0AAG5CXF3_ANOAO</name>
<feature type="chain" id="PRO_5042510260" description="Platelet-derived growth factor (PDGF) family profile domain-containing protein" evidence="2">
    <location>
        <begin position="35"/>
        <end position="697"/>
    </location>
</feature>
<proteinExistence type="predicted"/>
<evidence type="ECO:0000256" key="1">
    <source>
        <dbReference type="SAM" id="MobiDB-lite"/>
    </source>
</evidence>
<feature type="region of interest" description="Disordered" evidence="1">
    <location>
        <begin position="294"/>
        <end position="326"/>
    </location>
</feature>
<dbReference type="PANTHER" id="PTHR21719">
    <property type="entry name" value="FI06402P-RELATED"/>
    <property type="match status" value="1"/>
</dbReference>
<feature type="compositionally biased region" description="Polar residues" evidence="1">
    <location>
        <begin position="246"/>
        <end position="270"/>
    </location>
</feature>
<feature type="region of interest" description="Disordered" evidence="1">
    <location>
        <begin position="110"/>
        <end position="276"/>
    </location>
</feature>
<dbReference type="Gene3D" id="2.10.90.10">
    <property type="entry name" value="Cystine-knot cytokines"/>
    <property type="match status" value="1"/>
</dbReference>
<feature type="compositionally biased region" description="Basic and acidic residues" evidence="1">
    <location>
        <begin position="235"/>
        <end position="245"/>
    </location>
</feature>
<feature type="region of interest" description="Disordered" evidence="1">
    <location>
        <begin position="408"/>
        <end position="445"/>
    </location>
</feature>
<dbReference type="GO" id="GO:0035099">
    <property type="term" value="P:hemocyte migration"/>
    <property type="evidence" value="ECO:0007669"/>
    <property type="project" value="TreeGrafter"/>
</dbReference>
<sequence length="697" mass="77505">MKSSMGITKIAAFRFMLLLHLFLKVKMCVVFVDAAAVAAADSDINYDDSDEWVEEKERMRPSWSSPPSPTVPAPASLMRWDGPDPPRGHSGHPPRMHHVRHEQHYLRHGSVQLPGRPGTGSGGMVAPDADPYHAHTVTTTTVTGPQHNPQRHASDQGHHHKQQQQQHDQHQNHQNHHNQHHHHHNQHQKSQGRSPVGFSVPQAGGNRVWHDPAGSKEVSNGLSIWRGSRSPQEAISRKSSTDTFRDTPVSNALSDNAPSADSVGKSSQRAMNPHSKKYFEDLLTDYKRRSPYYKELRHSRGPQTKALAVGKGKSRGFSDATKKANNAKVTESDYDYLYDDEVDEDVQNDAAYGGEASTSTKAPATTTTSTTTTTTTTTARSPKSSSGEEDESADGDRGYATYLKNAYAMQPNPARRGNNRFSSLPRADLASNNQHSRRDMANQVRQSEDYPPLTQYKLAHLGTPEAVSKSYRTYRPKAGTTINSSEVLRHIKRVTSEGSCKFPKPMVVPASSDRTKLYYPSCTILHRCDEHAGCCMAPETCAPKSTTTVELYFFVSKFGSNLKEAIALSFVNHTECHCVQLGHRAQVTDGRRSVPQYDWESTGSSEGTGGDIPTCKCPELFKPIFDHGSKCYCDCVSGARDCIRFKEGLEHFSMQTRAKILSNQFKAPSCEYGAYLRQEGRCPTKSERMDTHFSRHR</sequence>
<dbReference type="GO" id="GO:0008083">
    <property type="term" value="F:growth factor activity"/>
    <property type="evidence" value="ECO:0007669"/>
    <property type="project" value="InterPro"/>
</dbReference>